<accession>A0ABU3DI61</accession>
<evidence type="ECO:0000313" key="1">
    <source>
        <dbReference type="EMBL" id="MDT0683385.1"/>
    </source>
</evidence>
<reference evidence="1 2" key="1">
    <citation type="submission" date="2023-09" db="EMBL/GenBank/DDBJ databases">
        <authorList>
            <person name="Rey-Velasco X."/>
        </authorList>
    </citation>
    <scope>NUCLEOTIDE SEQUENCE [LARGE SCALE GENOMIC DNA]</scope>
    <source>
        <strain evidence="1 2">F158</strain>
    </source>
</reference>
<proteinExistence type="predicted"/>
<comment type="caution">
    <text evidence="1">The sequence shown here is derived from an EMBL/GenBank/DDBJ whole genome shotgun (WGS) entry which is preliminary data.</text>
</comment>
<sequence>MTIFDSVASLSLPFGRLLPEADFYFKKSLYADPSRYAQDRHGGSNLSEFYGARYGLEMDVVPGRDLGADASKLRLSPNFLTEPTLFERFRKGEEPARQGEEARPIDLHARLGGVSRDGWYGRMRQDAEVQVGRIGDISAATGGGLPWAEYMAELGRSKLCFSPFGSGELCWRDVEAILAGAVLLKPSMDHLRTLPDLYRPWETYVPLAWDFSDLGEKVRTLLGAQEMREEIAREAYCTARDFARSTGPVDAYREMLAS</sequence>
<evidence type="ECO:0008006" key="3">
    <source>
        <dbReference type="Google" id="ProtNLM"/>
    </source>
</evidence>
<evidence type="ECO:0000313" key="2">
    <source>
        <dbReference type="Proteomes" id="UP001265259"/>
    </source>
</evidence>
<protein>
    <recommendedName>
        <fullName evidence="3">Glycosyltransferase family 1 protein</fullName>
    </recommendedName>
</protein>
<dbReference type="RefSeq" id="WP_311691877.1">
    <property type="nucleotide sequence ID" value="NZ_JAVRHL010000003.1"/>
</dbReference>
<dbReference type="Proteomes" id="UP001265259">
    <property type="component" value="Unassembled WGS sequence"/>
</dbReference>
<name>A0ABU3DI61_9RHOB</name>
<gene>
    <name evidence="1" type="ORF">RM543_11865</name>
</gene>
<keyword evidence="2" id="KW-1185">Reference proteome</keyword>
<organism evidence="1 2">
    <name type="scientific">Tropicimonas omnivorans</name>
    <dbReference type="NCBI Taxonomy" id="3075590"/>
    <lineage>
        <taxon>Bacteria</taxon>
        <taxon>Pseudomonadati</taxon>
        <taxon>Pseudomonadota</taxon>
        <taxon>Alphaproteobacteria</taxon>
        <taxon>Rhodobacterales</taxon>
        <taxon>Roseobacteraceae</taxon>
        <taxon>Tropicimonas</taxon>
    </lineage>
</organism>
<dbReference type="EMBL" id="JAVRHL010000003">
    <property type="protein sequence ID" value="MDT0683385.1"/>
    <property type="molecule type" value="Genomic_DNA"/>
</dbReference>